<dbReference type="Proteomes" id="UP001162880">
    <property type="component" value="Unassembled WGS sequence"/>
</dbReference>
<comment type="similarity">
    <text evidence="1 2">Belongs to the cytochrome P450 family.</text>
</comment>
<dbReference type="RefSeq" id="WP_243995695.1">
    <property type="nucleotide sequence ID" value="NZ_JALHLE010000030.1"/>
</dbReference>
<name>A0ABT0B5B7_9SPHN</name>
<keyword evidence="4" id="KW-1185">Reference proteome</keyword>
<dbReference type="InterPro" id="IPR036396">
    <property type="entry name" value="Cyt_P450_sf"/>
</dbReference>
<evidence type="ECO:0000256" key="2">
    <source>
        <dbReference type="RuleBase" id="RU000461"/>
    </source>
</evidence>
<evidence type="ECO:0000313" key="4">
    <source>
        <dbReference type="Proteomes" id="UP001162880"/>
    </source>
</evidence>
<evidence type="ECO:0000256" key="1">
    <source>
        <dbReference type="ARBA" id="ARBA00010617"/>
    </source>
</evidence>
<comment type="caution">
    <text evidence="3">The sequence shown here is derived from an EMBL/GenBank/DDBJ whole genome shotgun (WGS) entry which is preliminary data.</text>
</comment>
<organism evidence="3 4">
    <name type="scientific">Novosphingobium album</name>
    <name type="common">ex Hu et al. 2023</name>
    <dbReference type="NCBI Taxonomy" id="2930093"/>
    <lineage>
        <taxon>Bacteria</taxon>
        <taxon>Pseudomonadati</taxon>
        <taxon>Pseudomonadota</taxon>
        <taxon>Alphaproteobacteria</taxon>
        <taxon>Sphingomonadales</taxon>
        <taxon>Sphingomonadaceae</taxon>
        <taxon>Novosphingobium</taxon>
    </lineage>
</organism>
<dbReference type="PANTHER" id="PTHR46696:SF4">
    <property type="entry name" value="BIOTIN BIOSYNTHESIS CYTOCHROME P450"/>
    <property type="match status" value="1"/>
</dbReference>
<keyword evidence="2" id="KW-0408">Iron</keyword>
<gene>
    <name evidence="3" type="ORF">MTR64_16945</name>
</gene>
<accession>A0ABT0B5B7</accession>
<evidence type="ECO:0000313" key="3">
    <source>
        <dbReference type="EMBL" id="MCJ2180262.1"/>
    </source>
</evidence>
<dbReference type="PANTHER" id="PTHR46696">
    <property type="entry name" value="P450, PUTATIVE (EUROFUNG)-RELATED"/>
    <property type="match status" value="1"/>
</dbReference>
<keyword evidence="2" id="KW-0560">Oxidoreductase</keyword>
<dbReference type="PROSITE" id="PS00086">
    <property type="entry name" value="CYTOCHROME_P450"/>
    <property type="match status" value="1"/>
</dbReference>
<dbReference type="SUPFAM" id="SSF48264">
    <property type="entry name" value="Cytochrome P450"/>
    <property type="match status" value="1"/>
</dbReference>
<keyword evidence="2" id="KW-0479">Metal-binding</keyword>
<dbReference type="EMBL" id="JALHLE010000030">
    <property type="protein sequence ID" value="MCJ2180262.1"/>
    <property type="molecule type" value="Genomic_DNA"/>
</dbReference>
<dbReference type="Pfam" id="PF00067">
    <property type="entry name" value="p450"/>
    <property type="match status" value="1"/>
</dbReference>
<keyword evidence="2" id="KW-0349">Heme</keyword>
<dbReference type="InterPro" id="IPR001128">
    <property type="entry name" value="Cyt_P450"/>
</dbReference>
<dbReference type="PRINTS" id="PR00385">
    <property type="entry name" value="P450"/>
</dbReference>
<keyword evidence="2" id="KW-0503">Monooxygenase</keyword>
<dbReference type="InterPro" id="IPR017972">
    <property type="entry name" value="Cyt_P450_CS"/>
</dbReference>
<dbReference type="InterPro" id="IPR002397">
    <property type="entry name" value="Cyt_P450_B"/>
</dbReference>
<protein>
    <submittedName>
        <fullName evidence="3">Cytochrome P450</fullName>
    </submittedName>
</protein>
<sequence>MITDNVAERDFFTDTTLVQEPHPWVEALRAQGPLVREHHHNSIVLTGYDEVQDVYSRPEDFSNVVCVGGPLGGVPFTPQGDDICAAIEANRDKFVFSEHFITFDGEAHRVHRALLTKLLTFKRLKANEAFMDSYAGELIEAFAARRSCELVSEFSQPLATMVIADLLGVPEEDREELRAKVLPAPGGADQGEGAVFVDPLAVFTEVFTDYLKDRRAHPRDDLLTELVNSRLPDGSDPGIDTMVRLACFLFIGGQDTSAKLLASAVRILAERPGIQQALRADRNLIGNFIEETLRFESPTMNDFRLARRTTTVGGVEVKAGTIITLSLTGANRDPDYFENPNEFDMNRPKVRDHLAFGRGPHGCLGAPLARLEARTGLNRLLDAFPVIEIDEEHHGPAGARHYNYLPSYILRGLEDLYLRFP</sequence>
<dbReference type="Gene3D" id="1.10.630.10">
    <property type="entry name" value="Cytochrome P450"/>
    <property type="match status" value="1"/>
</dbReference>
<proteinExistence type="inferred from homology"/>
<reference evidence="3" key="1">
    <citation type="submission" date="2022-03" db="EMBL/GenBank/DDBJ databases">
        <title>Identification of a novel bacterium isolated from mangrove sediments.</title>
        <authorList>
            <person name="Pan X."/>
        </authorList>
    </citation>
    <scope>NUCLEOTIDE SEQUENCE</scope>
    <source>
        <strain evidence="3">B2580</strain>
    </source>
</reference>
<dbReference type="PRINTS" id="PR00359">
    <property type="entry name" value="BP450"/>
</dbReference>